<keyword evidence="2" id="KW-0812">Transmembrane</keyword>
<dbReference type="PANTHER" id="PTHR13572:SF4">
    <property type="entry name" value="RE57134P"/>
    <property type="match status" value="1"/>
</dbReference>
<dbReference type="EMBL" id="CP029788">
    <property type="protein sequence ID" value="AWT47880.1"/>
    <property type="molecule type" value="Genomic_DNA"/>
</dbReference>
<feature type="compositionally biased region" description="Basic and acidic residues" evidence="8">
    <location>
        <begin position="760"/>
        <end position="771"/>
    </location>
</feature>
<dbReference type="GO" id="GO:0051118">
    <property type="term" value="F:glucan endo-1,3-alpha-glucosidase activity"/>
    <property type="evidence" value="ECO:0007669"/>
    <property type="project" value="InterPro"/>
</dbReference>
<evidence type="ECO:0000256" key="5">
    <source>
        <dbReference type="ARBA" id="ARBA00022989"/>
    </source>
</evidence>
<dbReference type="InterPro" id="IPR005197">
    <property type="entry name" value="Glyco_hydro_71"/>
</dbReference>
<keyword evidence="5" id="KW-1133">Transmembrane helix</keyword>
<reference evidence="9 10" key="1">
    <citation type="submission" date="2018-06" db="EMBL/GenBank/DDBJ databases">
        <title>The complete genome sequence of a nosiheptide producer Streptomyces actuosus ATCC 25421: deducing the ability of producing a new class III lantibiotics.</title>
        <authorList>
            <person name="Liu W."/>
            <person name="Sun F."/>
            <person name="Hu Y."/>
        </authorList>
    </citation>
    <scope>NUCLEOTIDE SEQUENCE [LARGE SCALE GENOMIC DNA]</scope>
    <source>
        <strain evidence="9 10">ATCC 25421</strain>
    </source>
</reference>
<evidence type="ECO:0000256" key="2">
    <source>
        <dbReference type="ARBA" id="ARBA00022692"/>
    </source>
</evidence>
<dbReference type="Proteomes" id="UP000247634">
    <property type="component" value="Chromosome"/>
</dbReference>
<feature type="compositionally biased region" description="Gly residues" evidence="8">
    <location>
        <begin position="33"/>
        <end position="51"/>
    </location>
</feature>
<feature type="region of interest" description="Disordered" evidence="8">
    <location>
        <begin position="198"/>
        <end position="385"/>
    </location>
</feature>
<name>A0A2U9PDD1_STRAS</name>
<feature type="compositionally biased region" description="Gly residues" evidence="8">
    <location>
        <begin position="252"/>
        <end position="264"/>
    </location>
</feature>
<evidence type="ECO:0000313" key="9">
    <source>
        <dbReference type="EMBL" id="AWT47880.1"/>
    </source>
</evidence>
<protein>
    <submittedName>
        <fullName evidence="9">Uncharacterized protein</fullName>
    </submittedName>
</protein>
<feature type="region of interest" description="Disordered" evidence="8">
    <location>
        <begin position="749"/>
        <end position="784"/>
    </location>
</feature>
<evidence type="ECO:0000256" key="6">
    <source>
        <dbReference type="ARBA" id="ARBA00023034"/>
    </source>
</evidence>
<evidence type="ECO:0000256" key="4">
    <source>
        <dbReference type="ARBA" id="ARBA00022968"/>
    </source>
</evidence>
<organism evidence="9 10">
    <name type="scientific">Streptomyces actuosus</name>
    <dbReference type="NCBI Taxonomy" id="1885"/>
    <lineage>
        <taxon>Bacteria</taxon>
        <taxon>Bacillati</taxon>
        <taxon>Actinomycetota</taxon>
        <taxon>Actinomycetes</taxon>
        <taxon>Kitasatosporales</taxon>
        <taxon>Streptomycetaceae</taxon>
        <taxon>Streptomyces</taxon>
    </lineage>
</organism>
<comment type="subcellular location">
    <subcellularLocation>
        <location evidence="1">Golgi apparatus membrane</location>
        <topology evidence="1">Single-pass type II membrane protein</topology>
    </subcellularLocation>
</comment>
<proteinExistence type="predicted"/>
<dbReference type="AlphaFoldDB" id="A0A2U9PDD1"/>
<dbReference type="KEGG" id="sact:DMT42_31755"/>
<dbReference type="InterPro" id="IPR026071">
    <property type="entry name" value="Glyco_Hydrolase_99"/>
</dbReference>
<dbReference type="GO" id="GO:0004559">
    <property type="term" value="F:alpha-mannosidase activity"/>
    <property type="evidence" value="ECO:0007669"/>
    <property type="project" value="TreeGrafter"/>
</dbReference>
<dbReference type="Pfam" id="PF03659">
    <property type="entry name" value="Glyco_hydro_71"/>
    <property type="match status" value="1"/>
</dbReference>
<feature type="compositionally biased region" description="Basic residues" evidence="8">
    <location>
        <begin position="70"/>
        <end position="103"/>
    </location>
</feature>
<feature type="compositionally biased region" description="Low complexity" evidence="8">
    <location>
        <begin position="337"/>
        <end position="356"/>
    </location>
</feature>
<evidence type="ECO:0000256" key="7">
    <source>
        <dbReference type="ARBA" id="ARBA00023136"/>
    </source>
</evidence>
<feature type="compositionally biased region" description="Basic residues" evidence="8">
    <location>
        <begin position="217"/>
        <end position="228"/>
    </location>
</feature>
<feature type="compositionally biased region" description="Low complexity" evidence="8">
    <location>
        <begin position="119"/>
        <end position="138"/>
    </location>
</feature>
<keyword evidence="4" id="KW-0735">Signal-anchor</keyword>
<sequence>MRSTEWRPRSSRACCGGRCGPDGVPREPAAAARGGGGGGGGGAGADAGRGGDAGDRHGAHHATTRGGAVRLRRAVGRDRRGRRGAVHRRARPRQAHAGRRRRRAVLRRPPVLLRPVGRAARSRPGVPAHGRRAAAAPRLHGHRGVHGPVPGDGALRRPGRDGRTARAGAVCDRARRHRADAAAAGGAAGVAGRAAAGVPAQCPRQPGDRLQPAVGGRPRREHRGRRTAAVRPRAGASGRLHHALPRSDRVGAGRGVRVGRGPRGAGDAAGRVGASGAVRRGPHGDAAGPAARAVPRRGDGRAGAAGGPAGAAVPDTDGAGPRGQPRGPGPRGRHGPAVRGGPAAGRAAAAGRPGRCGMRERDGGPAERAAAAGRTGRSRMTGATAAVRGGRRVWVAVLLLLLVSVGAPPSGGGAAAAVPAAGGARPPLLAYYYQWFQRSSWQRAKTDAPRLGPYSSDDASVVRTHIAWAKAAGIDGFVVSWKSTRVNDRRLDLLFAEARAQRFRVAVIYQGLDFHRRPLPVARVAADFRLLRDRYAADPAFFRIGGRPLTVFSGTWEYAAADVARVTGPVRDRLMVLGTEKNPAGVRRVAAATDGDAYYWSSVNPGTNDRHTAKLRAMAAAVHAAHGCWMAPFAPGFDARLVGGTRSVPRSGGRTLRAEYAAALASDPEVLGLISWNEFSENSHVEPSRAYGTQALDTLRELRGMPAPPAGSAPSGAARHTSPGYGPGLLRLAGCLALLVGAVAVLGRRGAGKRGGGGSRGRDGSQDRDGGGGRGAGSRRERRA</sequence>
<evidence type="ECO:0000256" key="8">
    <source>
        <dbReference type="SAM" id="MobiDB-lite"/>
    </source>
</evidence>
<feature type="region of interest" description="Disordered" evidence="8">
    <location>
        <begin position="119"/>
        <end position="172"/>
    </location>
</feature>
<feature type="compositionally biased region" description="Low complexity" evidence="8">
    <location>
        <begin position="366"/>
        <end position="385"/>
    </location>
</feature>
<dbReference type="OrthoDB" id="9815339at2"/>
<evidence type="ECO:0000256" key="1">
    <source>
        <dbReference type="ARBA" id="ARBA00004323"/>
    </source>
</evidence>
<dbReference type="PANTHER" id="PTHR13572">
    <property type="entry name" value="ENDO-ALPHA-1,2-MANNOSIDASE"/>
    <property type="match status" value="1"/>
</dbReference>
<feature type="compositionally biased region" description="Low complexity" evidence="8">
    <location>
        <begin position="265"/>
        <end position="293"/>
    </location>
</feature>
<keyword evidence="7" id="KW-0472">Membrane</keyword>
<keyword evidence="3" id="KW-0378">Hydrolase</keyword>
<accession>A0A2U9PDD1</accession>
<evidence type="ECO:0000313" key="10">
    <source>
        <dbReference type="Proteomes" id="UP000247634"/>
    </source>
</evidence>
<feature type="compositionally biased region" description="Low complexity" evidence="8">
    <location>
        <begin position="310"/>
        <end position="325"/>
    </location>
</feature>
<keyword evidence="10" id="KW-1185">Reference proteome</keyword>
<feature type="compositionally biased region" description="Basic and acidic residues" evidence="8">
    <location>
        <begin position="154"/>
        <end position="164"/>
    </location>
</feature>
<feature type="region of interest" description="Disordered" evidence="8">
    <location>
        <begin position="1"/>
        <end position="103"/>
    </location>
</feature>
<gene>
    <name evidence="9" type="ORF">DMT42_31755</name>
</gene>
<evidence type="ECO:0000256" key="3">
    <source>
        <dbReference type="ARBA" id="ARBA00022801"/>
    </source>
</evidence>
<dbReference type="Gene3D" id="3.20.20.80">
    <property type="entry name" value="Glycosidases"/>
    <property type="match status" value="1"/>
</dbReference>
<keyword evidence="6" id="KW-0333">Golgi apparatus</keyword>